<dbReference type="EMBL" id="JACIIU010000013">
    <property type="protein sequence ID" value="MBB6261877.1"/>
    <property type="molecule type" value="Genomic_DNA"/>
</dbReference>
<name>A0A841LZE9_9HYPH</name>
<protein>
    <submittedName>
        <fullName evidence="5">GntR family histidine utilization transcriptional repressor</fullName>
    </submittedName>
</protein>
<evidence type="ECO:0000259" key="4">
    <source>
        <dbReference type="PROSITE" id="PS50949"/>
    </source>
</evidence>
<evidence type="ECO:0000256" key="2">
    <source>
        <dbReference type="ARBA" id="ARBA00023125"/>
    </source>
</evidence>
<reference evidence="5 6" key="1">
    <citation type="submission" date="2020-08" db="EMBL/GenBank/DDBJ databases">
        <title>Genomic Encyclopedia of Type Strains, Phase IV (KMG-IV): sequencing the most valuable type-strain genomes for metagenomic binning, comparative biology and taxonomic classification.</title>
        <authorList>
            <person name="Goeker M."/>
        </authorList>
    </citation>
    <scope>NUCLEOTIDE SEQUENCE [LARGE SCALE GENOMIC DNA]</scope>
    <source>
        <strain evidence="5 6">DSM 22336</strain>
    </source>
</reference>
<dbReference type="InterPro" id="IPR000524">
    <property type="entry name" value="Tscrpt_reg_HTH_GntR"/>
</dbReference>
<dbReference type="InterPro" id="IPR050679">
    <property type="entry name" value="Bact_HTH_transcr_reg"/>
</dbReference>
<keyword evidence="3" id="KW-0804">Transcription</keyword>
<dbReference type="PRINTS" id="PR00035">
    <property type="entry name" value="HTHGNTR"/>
</dbReference>
<gene>
    <name evidence="5" type="ORF">FHS77_002444</name>
</gene>
<accession>A0A841LZE9</accession>
<evidence type="ECO:0000313" key="5">
    <source>
        <dbReference type="EMBL" id="MBB6261877.1"/>
    </source>
</evidence>
<dbReference type="Gene3D" id="3.40.1410.10">
    <property type="entry name" value="Chorismate lyase-like"/>
    <property type="match status" value="1"/>
</dbReference>
<dbReference type="SMART" id="SM00866">
    <property type="entry name" value="UTRA"/>
    <property type="match status" value="1"/>
</dbReference>
<dbReference type="InterPro" id="IPR036388">
    <property type="entry name" value="WH-like_DNA-bd_sf"/>
</dbReference>
<dbReference type="InterPro" id="IPR028978">
    <property type="entry name" value="Chorismate_lyase_/UTRA_dom_sf"/>
</dbReference>
<dbReference type="RefSeq" id="WP_184223652.1">
    <property type="nucleotide sequence ID" value="NZ_JACIIU010000013.1"/>
</dbReference>
<dbReference type="PANTHER" id="PTHR44846">
    <property type="entry name" value="MANNOSYL-D-GLYCERATE TRANSPORT/METABOLISM SYSTEM REPRESSOR MNGR-RELATED"/>
    <property type="match status" value="1"/>
</dbReference>
<dbReference type="GO" id="GO:0003677">
    <property type="term" value="F:DNA binding"/>
    <property type="evidence" value="ECO:0007669"/>
    <property type="project" value="UniProtKB-KW"/>
</dbReference>
<keyword evidence="2" id="KW-0238">DNA-binding</keyword>
<dbReference type="Pfam" id="PF00392">
    <property type="entry name" value="GntR"/>
    <property type="match status" value="1"/>
</dbReference>
<dbReference type="Pfam" id="PF07702">
    <property type="entry name" value="UTRA"/>
    <property type="match status" value="1"/>
</dbReference>
<evidence type="ECO:0000256" key="3">
    <source>
        <dbReference type="ARBA" id="ARBA00023163"/>
    </source>
</evidence>
<dbReference type="Proteomes" id="UP000555393">
    <property type="component" value="Unassembled WGS sequence"/>
</dbReference>
<comment type="caution">
    <text evidence="5">The sequence shown here is derived from an EMBL/GenBank/DDBJ whole genome shotgun (WGS) entry which is preliminary data.</text>
</comment>
<dbReference type="Gene3D" id="1.10.10.10">
    <property type="entry name" value="Winged helix-like DNA-binding domain superfamily/Winged helix DNA-binding domain"/>
    <property type="match status" value="1"/>
</dbReference>
<evidence type="ECO:0000256" key="1">
    <source>
        <dbReference type="ARBA" id="ARBA00023015"/>
    </source>
</evidence>
<dbReference type="GO" id="GO:0003700">
    <property type="term" value="F:DNA-binding transcription factor activity"/>
    <property type="evidence" value="ECO:0007669"/>
    <property type="project" value="InterPro"/>
</dbReference>
<organism evidence="5 6">
    <name type="scientific">Paenochrobactrum gallinarii</name>
    <dbReference type="NCBI Taxonomy" id="643673"/>
    <lineage>
        <taxon>Bacteria</taxon>
        <taxon>Pseudomonadati</taxon>
        <taxon>Pseudomonadota</taxon>
        <taxon>Alphaproteobacteria</taxon>
        <taxon>Hyphomicrobiales</taxon>
        <taxon>Brucellaceae</taxon>
        <taxon>Paenochrobactrum</taxon>
    </lineage>
</organism>
<dbReference type="FunFam" id="1.10.10.10:FF:000079">
    <property type="entry name" value="GntR family transcriptional regulator"/>
    <property type="match status" value="1"/>
</dbReference>
<evidence type="ECO:0000313" key="6">
    <source>
        <dbReference type="Proteomes" id="UP000555393"/>
    </source>
</evidence>
<dbReference type="InterPro" id="IPR036390">
    <property type="entry name" value="WH_DNA-bd_sf"/>
</dbReference>
<keyword evidence="1" id="KW-0805">Transcription regulation</keyword>
<keyword evidence="6" id="KW-1185">Reference proteome</keyword>
<dbReference type="SUPFAM" id="SSF46785">
    <property type="entry name" value="Winged helix' DNA-binding domain"/>
    <property type="match status" value="1"/>
</dbReference>
<feature type="domain" description="HTH gntR-type" evidence="4">
    <location>
        <begin position="9"/>
        <end position="77"/>
    </location>
</feature>
<dbReference type="PANTHER" id="PTHR44846:SF16">
    <property type="entry name" value="TRANSCRIPTIONAL REGULATOR PHNF-RELATED"/>
    <property type="match status" value="1"/>
</dbReference>
<sequence length="250" mass="28244">MSQENNAPVSLSEQIQKDIEENIINGHWAPGDKIPSESDFMEQYQCSRMTVNRVLSRLAERGLINRRRKAGSFVSAPQADSVMFMQIRDFAKEAKETGQQYRHEILLRREERIAPAKAKELQLATDHKILRILCLHIVNEKPEAYEDRIISLVKVPEVAAETFEETPPGTWLLGHIPWNEAKHTIRAINADTTLAGILGIETNAACLKLNRRTWHRAELITDVDIIYPGLGHEITGVFSSNLGSFPQVNA</sequence>
<dbReference type="AlphaFoldDB" id="A0A841LZE9"/>
<dbReference type="PROSITE" id="PS50949">
    <property type="entry name" value="HTH_GNTR"/>
    <property type="match status" value="1"/>
</dbReference>
<dbReference type="CDD" id="cd07377">
    <property type="entry name" value="WHTH_GntR"/>
    <property type="match status" value="1"/>
</dbReference>
<dbReference type="SUPFAM" id="SSF64288">
    <property type="entry name" value="Chorismate lyase-like"/>
    <property type="match status" value="1"/>
</dbReference>
<proteinExistence type="predicted"/>
<dbReference type="InterPro" id="IPR011663">
    <property type="entry name" value="UTRA"/>
</dbReference>
<dbReference type="SMART" id="SM00345">
    <property type="entry name" value="HTH_GNTR"/>
    <property type="match status" value="1"/>
</dbReference>